<dbReference type="AlphaFoldDB" id="A0A0C3P4G0"/>
<organism evidence="2 3">
    <name type="scientific">Phlebiopsis gigantea (strain 11061_1 CR5-6)</name>
    <name type="common">White-rot fungus</name>
    <name type="synonym">Peniophora gigantea</name>
    <dbReference type="NCBI Taxonomy" id="745531"/>
    <lineage>
        <taxon>Eukaryota</taxon>
        <taxon>Fungi</taxon>
        <taxon>Dikarya</taxon>
        <taxon>Basidiomycota</taxon>
        <taxon>Agaricomycotina</taxon>
        <taxon>Agaricomycetes</taxon>
        <taxon>Polyporales</taxon>
        <taxon>Phanerochaetaceae</taxon>
        <taxon>Phlebiopsis</taxon>
    </lineage>
</organism>
<name>A0A0C3P4G0_PHLG1</name>
<dbReference type="OrthoDB" id="497927at2759"/>
<feature type="domain" description="Carbohydrate kinase PfkB" evidence="1">
    <location>
        <begin position="169"/>
        <end position="303"/>
    </location>
</feature>
<dbReference type="STRING" id="745531.A0A0C3P4G0"/>
<protein>
    <recommendedName>
        <fullName evidence="1">Carbohydrate kinase PfkB domain-containing protein</fullName>
    </recommendedName>
</protein>
<proteinExistence type="predicted"/>
<dbReference type="PANTHER" id="PTHR47098:SF2">
    <property type="entry name" value="PROTEIN MAK32"/>
    <property type="match status" value="1"/>
</dbReference>
<dbReference type="PANTHER" id="PTHR47098">
    <property type="entry name" value="PROTEIN MAK32"/>
    <property type="match status" value="1"/>
</dbReference>
<evidence type="ECO:0000313" key="2">
    <source>
        <dbReference type="EMBL" id="KIP12869.1"/>
    </source>
</evidence>
<reference evidence="2 3" key="1">
    <citation type="journal article" date="2014" name="PLoS Genet.">
        <title>Analysis of the Phlebiopsis gigantea genome, transcriptome and secretome provides insight into its pioneer colonization strategies of wood.</title>
        <authorList>
            <person name="Hori C."/>
            <person name="Ishida T."/>
            <person name="Igarashi K."/>
            <person name="Samejima M."/>
            <person name="Suzuki H."/>
            <person name="Master E."/>
            <person name="Ferreira P."/>
            <person name="Ruiz-Duenas F.J."/>
            <person name="Held B."/>
            <person name="Canessa P."/>
            <person name="Larrondo L.F."/>
            <person name="Schmoll M."/>
            <person name="Druzhinina I.S."/>
            <person name="Kubicek C.P."/>
            <person name="Gaskell J.A."/>
            <person name="Kersten P."/>
            <person name="St John F."/>
            <person name="Glasner J."/>
            <person name="Sabat G."/>
            <person name="Splinter BonDurant S."/>
            <person name="Syed K."/>
            <person name="Yadav J."/>
            <person name="Mgbeahuruike A.C."/>
            <person name="Kovalchuk A."/>
            <person name="Asiegbu F.O."/>
            <person name="Lackner G."/>
            <person name="Hoffmeister D."/>
            <person name="Rencoret J."/>
            <person name="Gutierrez A."/>
            <person name="Sun H."/>
            <person name="Lindquist E."/>
            <person name="Barry K."/>
            <person name="Riley R."/>
            <person name="Grigoriev I.V."/>
            <person name="Henrissat B."/>
            <person name="Kues U."/>
            <person name="Berka R.M."/>
            <person name="Martinez A.T."/>
            <person name="Covert S.F."/>
            <person name="Blanchette R.A."/>
            <person name="Cullen D."/>
        </authorList>
    </citation>
    <scope>NUCLEOTIDE SEQUENCE [LARGE SCALE GENOMIC DNA]</scope>
    <source>
        <strain evidence="2 3">11061_1 CR5-6</strain>
    </source>
</reference>
<dbReference type="Gene3D" id="3.40.1190.20">
    <property type="match status" value="1"/>
</dbReference>
<gene>
    <name evidence="2" type="ORF">PHLGIDRAFT_20867</name>
</gene>
<evidence type="ECO:0000259" key="1">
    <source>
        <dbReference type="Pfam" id="PF00294"/>
    </source>
</evidence>
<evidence type="ECO:0000313" key="3">
    <source>
        <dbReference type="Proteomes" id="UP000053257"/>
    </source>
</evidence>
<dbReference type="SUPFAM" id="SSF53613">
    <property type="entry name" value="Ribokinase-like"/>
    <property type="match status" value="1"/>
</dbReference>
<dbReference type="Proteomes" id="UP000053257">
    <property type="component" value="Unassembled WGS sequence"/>
</dbReference>
<keyword evidence="3" id="KW-1185">Reference proteome</keyword>
<dbReference type="InterPro" id="IPR029056">
    <property type="entry name" value="Ribokinase-like"/>
</dbReference>
<dbReference type="EMBL" id="KN840438">
    <property type="protein sequence ID" value="KIP12869.1"/>
    <property type="molecule type" value="Genomic_DNA"/>
</dbReference>
<dbReference type="HOGENOM" id="CLU_032834_1_0_1"/>
<dbReference type="Pfam" id="PF00294">
    <property type="entry name" value="PfkB"/>
    <property type="match status" value="1"/>
</dbReference>
<sequence length="342" mass="37909">MTERRHLVTLGMFIIDEFAYLDEDGNPTSRTVPPQIGGGGTYALLGARIWLRPHQVGMIVDRGHDFPEDIQKALESFGKEMWLYRDDPTRETTRAINEYKGDFRGFRYLNPKLRLTPRDLWNTVYEQPANVHFICSPTRAIAIVYEIQATAGWTPTTIYEPIPDRCVPEELPALRSILQFISVLSPNAEEALSMLSINAPPTRSLVEHACQQFLDMGVGPGGTGAVIIRSGSMGAFVSTRAKGGRWIPAFWGPEDAEHVVDVTGAGNAFLGGLSAGLLLAQNDIYRATLYAAVSASFIIEQEGMPRLKTQSNDSGSLTELWNDDEPQRRLNKLLLDTQAEQS</sequence>
<accession>A0A0C3P4G0</accession>
<dbReference type="InterPro" id="IPR011611">
    <property type="entry name" value="PfkB_dom"/>
</dbReference>